<evidence type="ECO:0000256" key="1">
    <source>
        <dbReference type="SAM" id="MobiDB-lite"/>
    </source>
</evidence>
<protein>
    <submittedName>
        <fullName evidence="2">Uncharacterized protein</fullName>
    </submittedName>
</protein>
<accession>A0A9W7E5Q4</accession>
<feature type="region of interest" description="Disordered" evidence="1">
    <location>
        <begin position="16"/>
        <end position="36"/>
    </location>
</feature>
<dbReference type="Proteomes" id="UP001165082">
    <property type="component" value="Unassembled WGS sequence"/>
</dbReference>
<comment type="caution">
    <text evidence="2">The sequence shown here is derived from an EMBL/GenBank/DDBJ whole genome shotgun (WGS) entry which is preliminary data.</text>
</comment>
<dbReference type="EMBL" id="BRXZ01002497">
    <property type="protein sequence ID" value="GMH63463.1"/>
    <property type="molecule type" value="Genomic_DNA"/>
</dbReference>
<dbReference type="OrthoDB" id="10363089at2759"/>
<organism evidence="2 3">
    <name type="scientific">Triparma retinervis</name>
    <dbReference type="NCBI Taxonomy" id="2557542"/>
    <lineage>
        <taxon>Eukaryota</taxon>
        <taxon>Sar</taxon>
        <taxon>Stramenopiles</taxon>
        <taxon>Ochrophyta</taxon>
        <taxon>Bolidophyceae</taxon>
        <taxon>Parmales</taxon>
        <taxon>Triparmaceae</taxon>
        <taxon>Triparma</taxon>
    </lineage>
</organism>
<evidence type="ECO:0000313" key="2">
    <source>
        <dbReference type="EMBL" id="GMH63463.1"/>
    </source>
</evidence>
<gene>
    <name evidence="2" type="ORF">TrRE_jg4258</name>
</gene>
<keyword evidence="3" id="KW-1185">Reference proteome</keyword>
<reference evidence="2" key="1">
    <citation type="submission" date="2022-07" db="EMBL/GenBank/DDBJ databases">
        <title>Genome analysis of Parmales, a sister group of diatoms, reveals the evolutionary specialization of diatoms from phago-mixotrophs to photoautotrophs.</title>
        <authorList>
            <person name="Ban H."/>
            <person name="Sato S."/>
            <person name="Yoshikawa S."/>
            <person name="Kazumasa Y."/>
            <person name="Nakamura Y."/>
            <person name="Ichinomiya M."/>
            <person name="Saitoh K."/>
            <person name="Sato N."/>
            <person name="Blanc-Mathieu R."/>
            <person name="Endo H."/>
            <person name="Kuwata A."/>
            <person name="Ogata H."/>
        </authorList>
    </citation>
    <scope>NUCLEOTIDE SEQUENCE</scope>
</reference>
<sequence>MGGSQGALAKKLAEAKKQNAAAEGGGVEVGGEEMNSEKIVTSEEAKMKRDFAYMIKNDAYSLQSDEDDSLYVGDDFPVGEQQLREYCLAPSGEKSTQCGNARFKFLIIDPRPNSVFFREAFSGVVPNAAALPQEASYVFVSPTTPGQVRQMIKRATKKGKTGNVDGFLKDGYEDLKGRVQVYSSGEDGGGLYKTLGIAGDGQIFSLWVIGYEVETRKVKIICSKQDSLVTVSSLTECVNKCIMK</sequence>
<proteinExistence type="predicted"/>
<dbReference type="AlphaFoldDB" id="A0A9W7E5Q4"/>
<evidence type="ECO:0000313" key="3">
    <source>
        <dbReference type="Proteomes" id="UP001165082"/>
    </source>
</evidence>
<name>A0A9W7E5Q4_9STRA</name>